<comment type="caution">
    <text evidence="2">The sequence shown here is derived from an EMBL/GenBank/DDBJ whole genome shotgun (WGS) entry which is preliminary data.</text>
</comment>
<proteinExistence type="predicted"/>
<reference evidence="2" key="1">
    <citation type="submission" date="2023-06" db="EMBL/GenBank/DDBJ databases">
        <authorList>
            <consortium name="Lawrence Berkeley National Laboratory"/>
            <person name="Ahrendt S."/>
            <person name="Sahu N."/>
            <person name="Indic B."/>
            <person name="Wong-Bajracharya J."/>
            <person name="Merenyi Z."/>
            <person name="Ke H.-M."/>
            <person name="Monk M."/>
            <person name="Kocsube S."/>
            <person name="Drula E."/>
            <person name="Lipzen A."/>
            <person name="Balint B."/>
            <person name="Henrissat B."/>
            <person name="Andreopoulos B."/>
            <person name="Martin F.M."/>
            <person name="Harder C.B."/>
            <person name="Rigling D."/>
            <person name="Ford K.L."/>
            <person name="Foster G.D."/>
            <person name="Pangilinan J."/>
            <person name="Papanicolaou A."/>
            <person name="Barry K."/>
            <person name="LaButti K."/>
            <person name="Viragh M."/>
            <person name="Koriabine M."/>
            <person name="Yan M."/>
            <person name="Riley R."/>
            <person name="Champramary S."/>
            <person name="Plett K.L."/>
            <person name="Tsai I.J."/>
            <person name="Slot J."/>
            <person name="Sipos G."/>
            <person name="Plett J."/>
            <person name="Nagy L.G."/>
            <person name="Grigoriev I.V."/>
        </authorList>
    </citation>
    <scope>NUCLEOTIDE SEQUENCE</scope>
    <source>
        <strain evidence="2">CCBAS 213</strain>
    </source>
</reference>
<dbReference type="GO" id="GO:0004672">
    <property type="term" value="F:protein kinase activity"/>
    <property type="evidence" value="ECO:0007669"/>
    <property type="project" value="InterPro"/>
</dbReference>
<dbReference type="EMBL" id="JAUEPS010000332">
    <property type="protein sequence ID" value="KAK0432165.1"/>
    <property type="molecule type" value="Genomic_DNA"/>
</dbReference>
<dbReference type="RefSeq" id="XP_060321355.1">
    <property type="nucleotide sequence ID" value="XM_060481101.1"/>
</dbReference>
<feature type="domain" description="Protein kinase" evidence="1">
    <location>
        <begin position="388"/>
        <end position="565"/>
    </location>
</feature>
<dbReference type="GeneID" id="85364649"/>
<dbReference type="InterPro" id="IPR011009">
    <property type="entry name" value="Kinase-like_dom_sf"/>
</dbReference>
<accession>A0AA39IYG4</accession>
<dbReference type="Proteomes" id="UP001175211">
    <property type="component" value="Unassembled WGS sequence"/>
</dbReference>
<dbReference type="PROSITE" id="PS50011">
    <property type="entry name" value="PROTEIN_KINASE_DOM"/>
    <property type="match status" value="1"/>
</dbReference>
<protein>
    <recommendedName>
        <fullName evidence="1">Protein kinase domain-containing protein</fullName>
    </recommendedName>
</protein>
<sequence length="565" mass="62632">MDAACPTSIKELLTFLPDQPKLHSEAKSSTSTADYTAKDPPPPKYRFISSRIYPDLLLNLKEFISGVVNDLSIGEASCQSMQHALNNMSEVCFRNETQVSQYGGYVAEAVHPVVEAIAAAAGLAGGIGVKRVPVAIPQWSLGHFNFIVGRRNKTEDGRFEIVPLKACSDEDKAYWVLLSKTEALSMPFSLDATQKQTGAKAMVVKLALQMVAANAEFGFFFGGYIAIAAQLVKSTDPSRPGLILLLSPPFRLSNEAFPTPETLTPFQANIQPEPFLAILVAMLCANLVSGHEVKSPPAAFYQPLPYEEDEHDPGDNDEDRDGIPACSVQVGTNAMILQHPWLNCSDIHRISIIGNPPQRLLNLDVQNILAPRNLICAPRIPSIDVNTVTLLEQIRASRWSSIYTCHLEGADKLCIMKLVSERHSEMVLRELYMYEVVLKGCSLVPQFYGTFQRPAGGWFGFLLENVGESLEDVYGSEWGDVKVDLGVVEWKNLVDSVKKLHSLGVMHGDLEPRNVARTGEGTFKFFDFGRSEVHRCRKGGCEEPWVNVLRALYRFKLPMSVLFWR</sequence>
<keyword evidence="3" id="KW-1185">Reference proteome</keyword>
<evidence type="ECO:0000313" key="3">
    <source>
        <dbReference type="Proteomes" id="UP001175211"/>
    </source>
</evidence>
<dbReference type="Gene3D" id="1.10.510.10">
    <property type="entry name" value="Transferase(Phosphotransferase) domain 1"/>
    <property type="match status" value="1"/>
</dbReference>
<gene>
    <name evidence="2" type="ORF">EV420DRAFT_1772379</name>
</gene>
<dbReference type="InterPro" id="IPR000719">
    <property type="entry name" value="Prot_kinase_dom"/>
</dbReference>
<evidence type="ECO:0000259" key="1">
    <source>
        <dbReference type="PROSITE" id="PS50011"/>
    </source>
</evidence>
<name>A0AA39IYG4_ARMTA</name>
<dbReference type="AlphaFoldDB" id="A0AA39IYG4"/>
<dbReference type="GO" id="GO:0005524">
    <property type="term" value="F:ATP binding"/>
    <property type="evidence" value="ECO:0007669"/>
    <property type="project" value="InterPro"/>
</dbReference>
<evidence type="ECO:0000313" key="2">
    <source>
        <dbReference type="EMBL" id="KAK0432165.1"/>
    </source>
</evidence>
<dbReference type="SUPFAM" id="SSF56112">
    <property type="entry name" value="Protein kinase-like (PK-like)"/>
    <property type="match status" value="1"/>
</dbReference>
<organism evidence="2 3">
    <name type="scientific">Armillaria tabescens</name>
    <name type="common">Ringless honey mushroom</name>
    <name type="synonym">Agaricus tabescens</name>
    <dbReference type="NCBI Taxonomy" id="1929756"/>
    <lineage>
        <taxon>Eukaryota</taxon>
        <taxon>Fungi</taxon>
        <taxon>Dikarya</taxon>
        <taxon>Basidiomycota</taxon>
        <taxon>Agaricomycotina</taxon>
        <taxon>Agaricomycetes</taxon>
        <taxon>Agaricomycetidae</taxon>
        <taxon>Agaricales</taxon>
        <taxon>Marasmiineae</taxon>
        <taxon>Physalacriaceae</taxon>
        <taxon>Desarmillaria</taxon>
    </lineage>
</organism>